<accession>A0A9P0VZ42</accession>
<dbReference type="InterPro" id="IPR052898">
    <property type="entry name" value="ACAD10-like"/>
</dbReference>
<reference evidence="2" key="1">
    <citation type="submission" date="2022-03" db="EMBL/GenBank/DDBJ databases">
        <authorList>
            <person name="Legras J.-L."/>
            <person name="Devillers H."/>
            <person name="Grondin C."/>
        </authorList>
    </citation>
    <scope>NUCLEOTIDE SEQUENCE</scope>
    <source>
        <strain evidence="2">CLIB 1423</strain>
    </source>
</reference>
<dbReference type="Proteomes" id="UP000837801">
    <property type="component" value="Unassembled WGS sequence"/>
</dbReference>
<evidence type="ECO:0000259" key="1">
    <source>
        <dbReference type="Pfam" id="PF01636"/>
    </source>
</evidence>
<dbReference type="InterPro" id="IPR041726">
    <property type="entry name" value="ACAD10_11_N"/>
</dbReference>
<feature type="domain" description="Aminoglycoside phosphotransferase" evidence="1">
    <location>
        <begin position="51"/>
        <end position="304"/>
    </location>
</feature>
<protein>
    <recommendedName>
        <fullName evidence="1">Aminoglycoside phosphotransferase domain-containing protein</fullName>
    </recommendedName>
</protein>
<dbReference type="EMBL" id="CAKXYY010000011">
    <property type="protein sequence ID" value="CAH2353638.1"/>
    <property type="molecule type" value="Genomic_DNA"/>
</dbReference>
<dbReference type="Gene3D" id="3.90.1200.10">
    <property type="match status" value="1"/>
</dbReference>
<sequence>MVLDVTPIRNEFDIKGLEKFLSSTSLPEKTSLGASLDTWPPSSIMKPSLKVQQFRFGQSNPTYHILGSNGREFVLRRKPMANANLVSKTAHAIEREFFMLRGINICNSKVSNPVRKVPVPEVFLLCEDESVIGFVFYLMEFVDGRQLLNPELPGVPDAEQKKHWKSIMETITAIHSIDAELLCSELPANHFPQFQLDKIKANKGKSSYFQRQVKSLTAVQANQAKVVDPIPNFSELCNWISEKAPQDPDKLTLIHGDFKIDNILFHHTEPRVIAVLDWELCTFGHPIFDLGNFLQAFQFPNQLNLLLYKPFKTDMGKEKPGSMESVNAKLQLYADTLGYKWSENDPKNNPVDLWVLGFVFGLLRLSVISQGIAMRVAKGNASSGNASGYARMYPILSQLAEQYIEESKTEGSKF</sequence>
<name>A0A9P0VZ42_9ASCO</name>
<dbReference type="PANTHER" id="PTHR47829:SF1">
    <property type="entry name" value="HAD FAMILY PHOSPHATASE"/>
    <property type="match status" value="1"/>
</dbReference>
<organism evidence="2 3">
    <name type="scientific">[Candida] railenensis</name>
    <dbReference type="NCBI Taxonomy" id="45579"/>
    <lineage>
        <taxon>Eukaryota</taxon>
        <taxon>Fungi</taxon>
        <taxon>Dikarya</taxon>
        <taxon>Ascomycota</taxon>
        <taxon>Saccharomycotina</taxon>
        <taxon>Pichiomycetes</taxon>
        <taxon>Debaryomycetaceae</taxon>
        <taxon>Kurtzmaniella</taxon>
    </lineage>
</organism>
<dbReference type="CDD" id="cd05154">
    <property type="entry name" value="ACAD10_11_N-like"/>
    <property type="match status" value="1"/>
</dbReference>
<evidence type="ECO:0000313" key="2">
    <source>
        <dbReference type="EMBL" id="CAH2353638.1"/>
    </source>
</evidence>
<dbReference type="InterPro" id="IPR011009">
    <property type="entry name" value="Kinase-like_dom_sf"/>
</dbReference>
<dbReference type="InterPro" id="IPR002575">
    <property type="entry name" value="Aminoglycoside_PTrfase"/>
</dbReference>
<gene>
    <name evidence="2" type="ORF">CLIB1423_11S04302</name>
</gene>
<dbReference type="AlphaFoldDB" id="A0A9P0VZ42"/>
<dbReference type="Pfam" id="PF01636">
    <property type="entry name" value="APH"/>
    <property type="match status" value="1"/>
</dbReference>
<evidence type="ECO:0000313" key="3">
    <source>
        <dbReference type="Proteomes" id="UP000837801"/>
    </source>
</evidence>
<dbReference type="OrthoDB" id="191037at2759"/>
<comment type="caution">
    <text evidence="2">The sequence shown here is derived from an EMBL/GenBank/DDBJ whole genome shotgun (WGS) entry which is preliminary data.</text>
</comment>
<dbReference type="PROSITE" id="PS00108">
    <property type="entry name" value="PROTEIN_KINASE_ST"/>
    <property type="match status" value="1"/>
</dbReference>
<dbReference type="PANTHER" id="PTHR47829">
    <property type="entry name" value="HYDROLASE, PUTATIVE (AFU_ORTHOLOGUE AFUA_1G12880)-RELATED"/>
    <property type="match status" value="1"/>
</dbReference>
<dbReference type="Gene3D" id="3.30.200.20">
    <property type="entry name" value="Phosphorylase Kinase, domain 1"/>
    <property type="match status" value="1"/>
</dbReference>
<proteinExistence type="predicted"/>
<keyword evidence="3" id="KW-1185">Reference proteome</keyword>
<dbReference type="InterPro" id="IPR008271">
    <property type="entry name" value="Ser/Thr_kinase_AS"/>
</dbReference>
<dbReference type="SUPFAM" id="SSF56112">
    <property type="entry name" value="Protein kinase-like (PK-like)"/>
    <property type="match status" value="1"/>
</dbReference>
<dbReference type="GO" id="GO:0004672">
    <property type="term" value="F:protein kinase activity"/>
    <property type="evidence" value="ECO:0007669"/>
    <property type="project" value="InterPro"/>
</dbReference>